<feature type="domain" description="C-type lectin" evidence="3">
    <location>
        <begin position="29"/>
        <end position="146"/>
    </location>
</feature>
<dbReference type="InterPro" id="IPR001304">
    <property type="entry name" value="C-type_lectin-like"/>
</dbReference>
<dbReference type="SUPFAM" id="SSF56436">
    <property type="entry name" value="C-type lectin-like"/>
    <property type="match status" value="2"/>
</dbReference>
<dbReference type="AlphaFoldDB" id="A0A4U5NKN6"/>
<dbReference type="Proteomes" id="UP000298663">
    <property type="component" value="Unassembled WGS sequence"/>
</dbReference>
<reference evidence="4 5" key="1">
    <citation type="journal article" date="2015" name="Genome Biol.">
        <title>Comparative genomics of Steinernema reveals deeply conserved gene regulatory networks.</title>
        <authorList>
            <person name="Dillman A.R."/>
            <person name="Macchietto M."/>
            <person name="Porter C.F."/>
            <person name="Rogers A."/>
            <person name="Williams B."/>
            <person name="Antoshechkin I."/>
            <person name="Lee M.M."/>
            <person name="Goodwin Z."/>
            <person name="Lu X."/>
            <person name="Lewis E.E."/>
            <person name="Goodrich-Blair H."/>
            <person name="Stock S.P."/>
            <person name="Adams B.J."/>
            <person name="Sternberg P.W."/>
            <person name="Mortazavi A."/>
        </authorList>
    </citation>
    <scope>NUCLEOTIDE SEQUENCE [LARGE SCALE GENOMIC DNA]</scope>
    <source>
        <strain evidence="4 5">ALL</strain>
    </source>
</reference>
<feature type="domain" description="C-type lectin" evidence="3">
    <location>
        <begin position="189"/>
        <end position="303"/>
    </location>
</feature>
<comment type="caution">
    <text evidence="4">The sequence shown here is derived from an EMBL/GenBank/DDBJ whole genome shotgun (WGS) entry which is preliminary data.</text>
</comment>
<organism evidence="4 5">
    <name type="scientific">Steinernema carpocapsae</name>
    <name type="common">Entomopathogenic nematode</name>
    <dbReference type="NCBI Taxonomy" id="34508"/>
    <lineage>
        <taxon>Eukaryota</taxon>
        <taxon>Metazoa</taxon>
        <taxon>Ecdysozoa</taxon>
        <taxon>Nematoda</taxon>
        <taxon>Chromadorea</taxon>
        <taxon>Rhabditida</taxon>
        <taxon>Tylenchina</taxon>
        <taxon>Panagrolaimomorpha</taxon>
        <taxon>Strongyloidoidea</taxon>
        <taxon>Steinernematidae</taxon>
        <taxon>Steinernema</taxon>
    </lineage>
</organism>
<evidence type="ECO:0000256" key="2">
    <source>
        <dbReference type="SAM" id="SignalP"/>
    </source>
</evidence>
<dbReference type="InterPro" id="IPR016187">
    <property type="entry name" value="CTDL_fold"/>
</dbReference>
<dbReference type="PANTHER" id="PTHR22991:SF40">
    <property type="entry name" value="PROTEIN CBG13490"/>
    <property type="match status" value="1"/>
</dbReference>
<name>A0A4U5NKN6_STECR</name>
<keyword evidence="2" id="KW-0732">Signal</keyword>
<reference evidence="4 5" key="2">
    <citation type="journal article" date="2019" name="G3 (Bethesda)">
        <title>Hybrid Assembly of the Genome of the Entomopathogenic Nematode Steinernema carpocapsae Identifies the X-Chromosome.</title>
        <authorList>
            <person name="Serra L."/>
            <person name="Macchietto M."/>
            <person name="Macias-Munoz A."/>
            <person name="McGill C.J."/>
            <person name="Rodriguez I.M."/>
            <person name="Rodriguez B."/>
            <person name="Murad R."/>
            <person name="Mortazavi A."/>
        </authorList>
    </citation>
    <scope>NUCLEOTIDE SEQUENCE [LARGE SCALE GENOMIC DNA]</scope>
    <source>
        <strain evidence="4 5">ALL</strain>
    </source>
</reference>
<feature type="chain" id="PRO_5020415762" description="C-type lectin domain-containing protein" evidence="2">
    <location>
        <begin position="16"/>
        <end position="335"/>
    </location>
</feature>
<gene>
    <name evidence="4" type="ORF">L596_016827</name>
</gene>
<protein>
    <recommendedName>
        <fullName evidence="3">C-type lectin domain-containing protein</fullName>
    </recommendedName>
</protein>
<proteinExistence type="predicted"/>
<keyword evidence="5" id="KW-1185">Reference proteome</keyword>
<dbReference type="InterPro" id="IPR018378">
    <property type="entry name" value="C-type_lectin_CS"/>
</dbReference>
<evidence type="ECO:0000313" key="4">
    <source>
        <dbReference type="EMBL" id="TKR83201.1"/>
    </source>
</evidence>
<dbReference type="PROSITE" id="PS00615">
    <property type="entry name" value="C_TYPE_LECTIN_1"/>
    <property type="match status" value="1"/>
</dbReference>
<dbReference type="InterPro" id="IPR050976">
    <property type="entry name" value="Snaclec"/>
</dbReference>
<accession>A0A4U5NKN6</accession>
<feature type="signal peptide" evidence="2">
    <location>
        <begin position="1"/>
        <end position="15"/>
    </location>
</feature>
<dbReference type="InterPro" id="IPR016186">
    <property type="entry name" value="C-type_lectin-like/link_sf"/>
</dbReference>
<dbReference type="SMART" id="SM00034">
    <property type="entry name" value="CLECT"/>
    <property type="match status" value="2"/>
</dbReference>
<evidence type="ECO:0000259" key="3">
    <source>
        <dbReference type="PROSITE" id="PS50041"/>
    </source>
</evidence>
<dbReference type="PROSITE" id="PS50041">
    <property type="entry name" value="C_TYPE_LECTIN_2"/>
    <property type="match status" value="2"/>
</dbReference>
<evidence type="ECO:0000313" key="5">
    <source>
        <dbReference type="Proteomes" id="UP000298663"/>
    </source>
</evidence>
<dbReference type="Gene3D" id="3.10.100.10">
    <property type="entry name" value="Mannose-Binding Protein A, subunit A"/>
    <property type="match status" value="2"/>
</dbReference>
<dbReference type="Pfam" id="PF00059">
    <property type="entry name" value="Lectin_C"/>
    <property type="match status" value="2"/>
</dbReference>
<sequence length="335" mass="37540">MWILTCLLFLPFVASFCPPGSEQGRPPSKENWCYITVLTNNSFANASAHCETLGGRLATVTSDQDNEQIQAKIFLDIYKSETASQTYYYIGAQREWLWSQKGNRLPVAYFHFPDHESISAQCVKVNLLSGEWKSSNCLDELPSMCEVPASTSSTRSIPIASTTIVTPTCQTPQPTLPPTSACEPGWFYHASGCYTIVNKISSWFKAINECKNRSAVLASVHSNAQEEFLGKLLVHFSVTEAYLGAARHASGEWSWAPDGKPDGTPWNYSNFLHPPHNPPRRDMFYCLSIVKSYSSSFWLDIDCWNRNRSGSTNAICYKPSDRRLEANSNKTEQDV</sequence>
<dbReference type="CDD" id="cd00037">
    <property type="entry name" value="CLECT"/>
    <property type="match status" value="2"/>
</dbReference>
<dbReference type="EMBL" id="AZBU02000004">
    <property type="protein sequence ID" value="TKR83201.1"/>
    <property type="molecule type" value="Genomic_DNA"/>
</dbReference>
<dbReference type="STRING" id="34508.A0A4U5NKN6"/>
<keyword evidence="1" id="KW-1015">Disulfide bond</keyword>
<dbReference type="OrthoDB" id="441660at2759"/>
<evidence type="ECO:0000256" key="1">
    <source>
        <dbReference type="ARBA" id="ARBA00023157"/>
    </source>
</evidence>
<dbReference type="PANTHER" id="PTHR22991">
    <property type="entry name" value="PROTEIN CBG13490"/>
    <property type="match status" value="1"/>
</dbReference>